<reference evidence="2" key="1">
    <citation type="submission" date="2017-06" db="EMBL/GenBank/DDBJ databases">
        <authorList>
            <person name="Varghese N."/>
            <person name="Submissions S."/>
        </authorList>
    </citation>
    <scope>NUCLEOTIDE SEQUENCE [LARGE SCALE GENOMIC DNA]</scope>
    <source>
        <strain evidence="2">DSM 28041</strain>
    </source>
</reference>
<name>A0A238X4P8_9BACT</name>
<dbReference type="RefSeq" id="WP_089332393.1">
    <property type="nucleotide sequence ID" value="NZ_FZNS01000003.1"/>
</dbReference>
<dbReference type="AlphaFoldDB" id="A0A238X4P8"/>
<proteinExistence type="predicted"/>
<evidence type="ECO:0000313" key="1">
    <source>
        <dbReference type="EMBL" id="SNR52829.1"/>
    </source>
</evidence>
<organism evidence="1 2">
    <name type="scientific">Hymenobacter mucosus</name>
    <dbReference type="NCBI Taxonomy" id="1411120"/>
    <lineage>
        <taxon>Bacteria</taxon>
        <taxon>Pseudomonadati</taxon>
        <taxon>Bacteroidota</taxon>
        <taxon>Cytophagia</taxon>
        <taxon>Cytophagales</taxon>
        <taxon>Hymenobacteraceae</taxon>
        <taxon>Hymenobacter</taxon>
    </lineage>
</organism>
<gene>
    <name evidence="1" type="ORF">SAMN06269173_103391</name>
</gene>
<protein>
    <submittedName>
        <fullName evidence="1">Uncharacterized protein</fullName>
    </submittedName>
</protein>
<evidence type="ECO:0000313" key="2">
    <source>
        <dbReference type="Proteomes" id="UP000198310"/>
    </source>
</evidence>
<sequence>MSEVTTAYLTEEPQHLTAELEVMLRTCPRPVHLGPDRTVFATCQQREELSQLLQSHLLTHEEYMWVLFMRVYFSATWADKVNRLLTSITEHRRAHTPAGLPYDPRLGRPGKRYL</sequence>
<dbReference type="Proteomes" id="UP000198310">
    <property type="component" value="Unassembled WGS sequence"/>
</dbReference>
<dbReference type="EMBL" id="FZNS01000003">
    <property type="protein sequence ID" value="SNR52829.1"/>
    <property type="molecule type" value="Genomic_DNA"/>
</dbReference>
<accession>A0A238X4P8</accession>
<keyword evidence="2" id="KW-1185">Reference proteome</keyword>